<evidence type="ECO:0000259" key="1">
    <source>
        <dbReference type="PROSITE" id="PS50887"/>
    </source>
</evidence>
<name>A0A4R3ULK9_9BURK</name>
<dbReference type="NCBIfam" id="TIGR00254">
    <property type="entry name" value="GGDEF"/>
    <property type="match status" value="1"/>
</dbReference>
<dbReference type="InterPro" id="IPR000160">
    <property type="entry name" value="GGDEF_dom"/>
</dbReference>
<dbReference type="PROSITE" id="PS50887">
    <property type="entry name" value="GGDEF"/>
    <property type="match status" value="1"/>
</dbReference>
<dbReference type="EMBL" id="SMBX01000014">
    <property type="protein sequence ID" value="TCU92585.1"/>
    <property type="molecule type" value="Genomic_DNA"/>
</dbReference>
<dbReference type="PANTHER" id="PTHR46663:SF2">
    <property type="entry name" value="GGDEF DOMAIN-CONTAINING PROTEIN"/>
    <property type="match status" value="1"/>
</dbReference>
<gene>
    <name evidence="2" type="ORF">EV686_11422</name>
</gene>
<dbReference type="AlphaFoldDB" id="A0A4R3ULK9"/>
<protein>
    <submittedName>
        <fullName evidence="2">Diguanylate cyclase (GGDEF)-like protein</fullName>
    </submittedName>
</protein>
<sequence length="316" mass="35404">MQMIAKNGIEHTPSLEELLLILDMLPIPISCATLSDRRIRFHNKAFTRRFGHIADNITTIDDFIRSYTQEMQRGEIERLWSSLWNDAPVESGVEIIAETEIDIKSVNDTVITVALGGMILHAKDLSIAFFDDMPARDQMQKSILRHAYEDFLTGLANRRKLMMHWDQARGSTREAKVAFLMLDLDRFKHVNDQLGHDAGDEVLRVVAKRLLSCVRESDLVCRFGGDEFGILLAESVDDAQVGHICDRVLEVVKAPMLIGGSEVCISTSIGASRVPDHGDTFDEIFKAADEALYLCKLKGRGCWRWADAGENLAAEG</sequence>
<dbReference type="SUPFAM" id="SSF55073">
    <property type="entry name" value="Nucleotide cyclase"/>
    <property type="match status" value="1"/>
</dbReference>
<dbReference type="SMART" id="SM00267">
    <property type="entry name" value="GGDEF"/>
    <property type="match status" value="1"/>
</dbReference>
<dbReference type="InterPro" id="IPR000014">
    <property type="entry name" value="PAS"/>
</dbReference>
<dbReference type="Proteomes" id="UP000294692">
    <property type="component" value="Unassembled WGS sequence"/>
</dbReference>
<feature type="domain" description="GGDEF" evidence="1">
    <location>
        <begin position="175"/>
        <end position="308"/>
    </location>
</feature>
<dbReference type="Pfam" id="PF00990">
    <property type="entry name" value="GGDEF"/>
    <property type="match status" value="1"/>
</dbReference>
<evidence type="ECO:0000313" key="2">
    <source>
        <dbReference type="EMBL" id="TCU92585.1"/>
    </source>
</evidence>
<accession>A0A4R3ULK9</accession>
<dbReference type="CDD" id="cd01949">
    <property type="entry name" value="GGDEF"/>
    <property type="match status" value="1"/>
</dbReference>
<dbReference type="Gene3D" id="3.30.70.270">
    <property type="match status" value="1"/>
</dbReference>
<organism evidence="2 3">
    <name type="scientific">Paracandidimonas soli</name>
    <dbReference type="NCBI Taxonomy" id="1917182"/>
    <lineage>
        <taxon>Bacteria</taxon>
        <taxon>Pseudomonadati</taxon>
        <taxon>Pseudomonadota</taxon>
        <taxon>Betaproteobacteria</taxon>
        <taxon>Burkholderiales</taxon>
        <taxon>Alcaligenaceae</taxon>
        <taxon>Paracandidimonas</taxon>
    </lineage>
</organism>
<dbReference type="InterPro" id="IPR029787">
    <property type="entry name" value="Nucleotide_cyclase"/>
</dbReference>
<dbReference type="InterPro" id="IPR043128">
    <property type="entry name" value="Rev_trsase/Diguanyl_cyclase"/>
</dbReference>
<evidence type="ECO:0000313" key="3">
    <source>
        <dbReference type="Proteomes" id="UP000294692"/>
    </source>
</evidence>
<keyword evidence="3" id="KW-1185">Reference proteome</keyword>
<dbReference type="Pfam" id="PF13188">
    <property type="entry name" value="PAS_8"/>
    <property type="match status" value="1"/>
</dbReference>
<comment type="caution">
    <text evidence="2">The sequence shown here is derived from an EMBL/GenBank/DDBJ whole genome shotgun (WGS) entry which is preliminary data.</text>
</comment>
<proteinExistence type="predicted"/>
<dbReference type="InterPro" id="IPR052163">
    <property type="entry name" value="DGC-Regulatory_Protein"/>
</dbReference>
<reference evidence="2 3" key="1">
    <citation type="submission" date="2019-03" db="EMBL/GenBank/DDBJ databases">
        <title>Genomic Encyclopedia of Type Strains, Phase IV (KMG-IV): sequencing the most valuable type-strain genomes for metagenomic binning, comparative biology and taxonomic classification.</title>
        <authorList>
            <person name="Goeker M."/>
        </authorList>
    </citation>
    <scope>NUCLEOTIDE SEQUENCE [LARGE SCALE GENOMIC DNA]</scope>
    <source>
        <strain evidence="2 3">DSM 100048</strain>
    </source>
</reference>
<dbReference type="PANTHER" id="PTHR46663">
    <property type="entry name" value="DIGUANYLATE CYCLASE DGCT-RELATED"/>
    <property type="match status" value="1"/>
</dbReference>